<dbReference type="GeneID" id="108556680"/>
<evidence type="ECO:0000256" key="2">
    <source>
        <dbReference type="SAM" id="Phobius"/>
    </source>
</evidence>
<evidence type="ECO:0000313" key="4">
    <source>
        <dbReference type="RefSeq" id="XP_017768379.1"/>
    </source>
</evidence>
<gene>
    <name evidence="4" type="primary">LOC108556680</name>
</gene>
<sequence length="117" mass="13024">MSPKIIVPNDIDNDIGSEIEEDDDDDSQDDPSLGEECEDSDDGNNINCAVKQKLVIYTAETLQISVIVAAVVSLLLGFIVGYIFSRRFHPPSQYPDTPFIEQRNHLEGYSFVDISCL</sequence>
<feature type="transmembrane region" description="Helical" evidence="2">
    <location>
        <begin position="62"/>
        <end position="84"/>
    </location>
</feature>
<protein>
    <submittedName>
        <fullName evidence="4">Semaphorin-1A-like</fullName>
    </submittedName>
</protein>
<organism evidence="3 4">
    <name type="scientific">Nicrophorus vespilloides</name>
    <name type="common">Boreal carrion beetle</name>
    <dbReference type="NCBI Taxonomy" id="110193"/>
    <lineage>
        <taxon>Eukaryota</taxon>
        <taxon>Metazoa</taxon>
        <taxon>Ecdysozoa</taxon>
        <taxon>Arthropoda</taxon>
        <taxon>Hexapoda</taxon>
        <taxon>Insecta</taxon>
        <taxon>Pterygota</taxon>
        <taxon>Neoptera</taxon>
        <taxon>Endopterygota</taxon>
        <taxon>Coleoptera</taxon>
        <taxon>Polyphaga</taxon>
        <taxon>Staphyliniformia</taxon>
        <taxon>Silphidae</taxon>
        <taxon>Nicrophorinae</taxon>
        <taxon>Nicrophorus</taxon>
    </lineage>
</organism>
<keyword evidence="2" id="KW-0472">Membrane</keyword>
<keyword evidence="3" id="KW-1185">Reference proteome</keyword>
<dbReference type="RefSeq" id="XP_017768379.1">
    <property type="nucleotide sequence ID" value="XM_017912890.1"/>
</dbReference>
<keyword evidence="2" id="KW-0812">Transmembrane</keyword>
<evidence type="ECO:0000256" key="1">
    <source>
        <dbReference type="SAM" id="MobiDB-lite"/>
    </source>
</evidence>
<dbReference type="Proteomes" id="UP000695000">
    <property type="component" value="Unplaced"/>
</dbReference>
<keyword evidence="2" id="KW-1133">Transmembrane helix</keyword>
<name>A0ABM1M1C9_NICVS</name>
<proteinExistence type="predicted"/>
<feature type="region of interest" description="Disordered" evidence="1">
    <location>
        <begin position="1"/>
        <end position="44"/>
    </location>
</feature>
<feature type="compositionally biased region" description="Acidic residues" evidence="1">
    <location>
        <begin position="11"/>
        <end position="42"/>
    </location>
</feature>
<evidence type="ECO:0000313" key="3">
    <source>
        <dbReference type="Proteomes" id="UP000695000"/>
    </source>
</evidence>
<accession>A0ABM1M1C9</accession>
<reference evidence="4" key="1">
    <citation type="submission" date="2025-08" db="UniProtKB">
        <authorList>
            <consortium name="RefSeq"/>
        </authorList>
    </citation>
    <scope>IDENTIFICATION</scope>
    <source>
        <tissue evidence="4">Whole Larva</tissue>
    </source>
</reference>